<evidence type="ECO:0000256" key="8">
    <source>
        <dbReference type="SAM" id="Phobius"/>
    </source>
</evidence>
<feature type="transmembrane region" description="Helical" evidence="8">
    <location>
        <begin position="310"/>
        <end position="328"/>
    </location>
</feature>
<dbReference type="InterPro" id="IPR000715">
    <property type="entry name" value="Glycosyl_transferase_4"/>
</dbReference>
<dbReference type="PANTHER" id="PTHR22926:SF3">
    <property type="entry name" value="UNDECAPRENYL-PHOSPHATE ALPHA-N-ACETYLGLUCOSAMINYL 1-PHOSPHATE TRANSFERASE"/>
    <property type="match status" value="1"/>
</dbReference>
<dbReference type="GO" id="GO:0071555">
    <property type="term" value="P:cell wall organization"/>
    <property type="evidence" value="ECO:0007669"/>
    <property type="project" value="TreeGrafter"/>
</dbReference>
<comment type="caution">
    <text evidence="9">The sequence shown here is derived from an EMBL/GenBank/DDBJ whole genome shotgun (WGS) entry which is preliminary data.</text>
</comment>
<feature type="transmembrane region" description="Helical" evidence="8">
    <location>
        <begin position="69"/>
        <end position="88"/>
    </location>
</feature>
<keyword evidence="10" id="KW-1185">Reference proteome</keyword>
<comment type="subcellular location">
    <subcellularLocation>
        <location evidence="1">Cell membrane</location>
        <topology evidence="1">Multi-pass membrane protein</topology>
    </subcellularLocation>
</comment>
<feature type="binding site" evidence="7">
    <location>
        <position position="208"/>
    </location>
    <ligand>
        <name>Mg(2+)</name>
        <dbReference type="ChEBI" id="CHEBI:18420"/>
    </ligand>
</feature>
<dbReference type="Proteomes" id="UP000019184">
    <property type="component" value="Unassembled WGS sequence"/>
</dbReference>
<evidence type="ECO:0000256" key="2">
    <source>
        <dbReference type="ARBA" id="ARBA00022475"/>
    </source>
</evidence>
<gene>
    <name evidence="9" type="ORF">BN874_410002</name>
</gene>
<evidence type="ECO:0000256" key="6">
    <source>
        <dbReference type="ARBA" id="ARBA00023136"/>
    </source>
</evidence>
<comment type="cofactor">
    <cofactor evidence="7">
        <name>Mg(2+)</name>
        <dbReference type="ChEBI" id="CHEBI:18420"/>
    </cofactor>
</comment>
<evidence type="ECO:0000256" key="1">
    <source>
        <dbReference type="ARBA" id="ARBA00004651"/>
    </source>
</evidence>
<dbReference type="GO" id="GO:0009103">
    <property type="term" value="P:lipopolysaccharide biosynthetic process"/>
    <property type="evidence" value="ECO:0007669"/>
    <property type="project" value="TreeGrafter"/>
</dbReference>
<keyword evidence="7" id="KW-0479">Metal-binding</keyword>
<accession>A0A7U7GDI1</accession>
<evidence type="ECO:0000256" key="7">
    <source>
        <dbReference type="PIRSR" id="PIRSR600715-1"/>
    </source>
</evidence>
<name>A0A7U7GDI1_9GAMM</name>
<evidence type="ECO:0000313" key="10">
    <source>
        <dbReference type="Proteomes" id="UP000019184"/>
    </source>
</evidence>
<feature type="transmembrane region" description="Helical" evidence="8">
    <location>
        <begin position="204"/>
        <end position="225"/>
    </location>
</feature>
<keyword evidence="5 8" id="KW-1133">Transmembrane helix</keyword>
<feature type="transmembrane region" description="Helical" evidence="8">
    <location>
        <begin position="157"/>
        <end position="174"/>
    </location>
</feature>
<evidence type="ECO:0000313" key="9">
    <source>
        <dbReference type="EMBL" id="CDH46279.1"/>
    </source>
</evidence>
<protein>
    <submittedName>
        <fullName evidence="9">Glycosyl transferase, family 4, conserved region</fullName>
    </submittedName>
</protein>
<proteinExistence type="predicted"/>
<feature type="transmembrane region" description="Helical" evidence="8">
    <location>
        <begin position="231"/>
        <end position="252"/>
    </location>
</feature>
<keyword evidence="2" id="KW-1003">Cell membrane</keyword>
<keyword evidence="6 8" id="KW-0472">Membrane</keyword>
<feature type="transmembrane region" description="Helical" evidence="8">
    <location>
        <begin position="129"/>
        <end position="150"/>
    </location>
</feature>
<keyword evidence="7" id="KW-0460">Magnesium</keyword>
<dbReference type="Pfam" id="PF00953">
    <property type="entry name" value="Glycos_transf_4"/>
    <property type="match status" value="1"/>
</dbReference>
<dbReference type="GO" id="GO:0016780">
    <property type="term" value="F:phosphotransferase activity, for other substituted phosphate groups"/>
    <property type="evidence" value="ECO:0007669"/>
    <property type="project" value="InterPro"/>
</dbReference>
<organism evidence="9 10">
    <name type="scientific">Candidatus Contendobacter odensis Run_B_J11</name>
    <dbReference type="NCBI Taxonomy" id="1400861"/>
    <lineage>
        <taxon>Bacteria</taxon>
        <taxon>Pseudomonadati</taxon>
        <taxon>Pseudomonadota</taxon>
        <taxon>Gammaproteobacteria</taxon>
        <taxon>Candidatus Competibacteraceae</taxon>
        <taxon>Candidatus Contendibacter</taxon>
    </lineage>
</organism>
<feature type="transmembrane region" description="Helical" evidence="8">
    <location>
        <begin position="285"/>
        <end position="304"/>
    </location>
</feature>
<keyword evidence="3 9" id="KW-0808">Transferase</keyword>
<dbReference type="CDD" id="cd06854">
    <property type="entry name" value="GT_WbpL_WbcO_like"/>
    <property type="match status" value="1"/>
</dbReference>
<keyword evidence="4 8" id="KW-0812">Transmembrane</keyword>
<dbReference type="PANTHER" id="PTHR22926">
    <property type="entry name" value="PHOSPHO-N-ACETYLMURAMOYL-PENTAPEPTIDE-TRANSFERASE"/>
    <property type="match status" value="1"/>
</dbReference>
<evidence type="ECO:0000256" key="4">
    <source>
        <dbReference type="ARBA" id="ARBA00022692"/>
    </source>
</evidence>
<dbReference type="GO" id="GO:0046872">
    <property type="term" value="F:metal ion binding"/>
    <property type="evidence" value="ECO:0007669"/>
    <property type="project" value="UniProtKB-KW"/>
</dbReference>
<evidence type="ECO:0000256" key="5">
    <source>
        <dbReference type="ARBA" id="ARBA00022989"/>
    </source>
</evidence>
<reference evidence="9 10" key="1">
    <citation type="journal article" date="2014" name="ISME J.">
        <title>Candidatus Competibacter-lineage genomes retrieved from metagenomes reveal functional metabolic diversity.</title>
        <authorList>
            <person name="McIlroy S.J."/>
            <person name="Albertsen M."/>
            <person name="Andresen E.K."/>
            <person name="Saunders A.M."/>
            <person name="Kristiansen R."/>
            <person name="Stokholm-Bjerregaard M."/>
            <person name="Nielsen K.L."/>
            <person name="Nielsen P.H."/>
        </authorList>
    </citation>
    <scope>NUCLEOTIDE SEQUENCE [LARGE SCALE GENOMIC DNA]</scope>
    <source>
        <strain evidence="9 10">Run_B_J11</strain>
    </source>
</reference>
<evidence type="ECO:0000256" key="3">
    <source>
        <dbReference type="ARBA" id="ARBA00022679"/>
    </source>
</evidence>
<sequence length="340" mass="36908">MLAGIFAFGTALAFCRVLSRLIHPLRLLDHPNDRSLHARPIPRTGGMAVLAGVLVGVLVNAMVMKDFSSRAGLFLGVGLAPLAVISWLDDYRDIAARWRLLIHLWAAVSLPAAGFAPDSFNLPGLVLPLPSSIAVLLTLLFTVWMINLYNFMDGMDGFAGGMAVIGFTTLAWLGRADAEFTVICLVVAAAGAGFLVYNFPPAKIFLGDTGSTVLGFLAAACSLWGSKMGLFPLWIAWLVFSPFIVDATVTLLRRLLHGEKVWEAHRSHYYQRLVLLGWGHRRTVLAEYALMLACAGSALLAVSLPPTAQAVLALGWALIYSLLMWRVGRLERRRATVLAP</sequence>
<dbReference type="GO" id="GO:0044038">
    <property type="term" value="P:cell wall macromolecule biosynthetic process"/>
    <property type="evidence" value="ECO:0007669"/>
    <property type="project" value="TreeGrafter"/>
</dbReference>
<dbReference type="AlphaFoldDB" id="A0A7U7GDI1"/>
<feature type="transmembrane region" description="Helical" evidence="8">
    <location>
        <begin position="6"/>
        <end position="23"/>
    </location>
</feature>
<feature type="binding site" evidence="7">
    <location>
        <position position="150"/>
    </location>
    <ligand>
        <name>Mg(2+)</name>
        <dbReference type="ChEBI" id="CHEBI:18420"/>
    </ligand>
</feature>
<dbReference type="GO" id="GO:0005886">
    <property type="term" value="C:plasma membrane"/>
    <property type="evidence" value="ECO:0007669"/>
    <property type="project" value="UniProtKB-SubCell"/>
</dbReference>
<feature type="transmembrane region" description="Helical" evidence="8">
    <location>
        <begin position="180"/>
        <end position="197"/>
    </location>
</feature>
<feature type="transmembrane region" description="Helical" evidence="8">
    <location>
        <begin position="44"/>
        <end position="63"/>
    </location>
</feature>
<dbReference type="EMBL" id="CBTK010000256">
    <property type="protein sequence ID" value="CDH46279.1"/>
    <property type="molecule type" value="Genomic_DNA"/>
</dbReference>